<dbReference type="GO" id="GO:0046656">
    <property type="term" value="P:folic acid biosynthetic process"/>
    <property type="evidence" value="ECO:0007669"/>
    <property type="project" value="UniProtKB-UniRule"/>
</dbReference>
<keyword evidence="4 6" id="KW-0289">Folate biosynthesis</keyword>
<dbReference type="GO" id="GO:0005737">
    <property type="term" value="C:cytoplasm"/>
    <property type="evidence" value="ECO:0007669"/>
    <property type="project" value="TreeGrafter"/>
</dbReference>
<dbReference type="SMART" id="SM00905">
    <property type="entry name" value="FolB"/>
    <property type="match status" value="1"/>
</dbReference>
<reference evidence="8 9" key="1">
    <citation type="submission" date="2014-08" db="EMBL/GenBank/DDBJ databases">
        <title>Complete genome of a marine bacteria Jeotgalibacillus malaysiensis.</title>
        <authorList>
            <person name="Yaakop A.S."/>
            <person name="Chan K.-G."/>
            <person name="Goh K.M."/>
        </authorList>
    </citation>
    <scope>NUCLEOTIDE SEQUENCE [LARGE SCALE GENOMIC DNA]</scope>
    <source>
        <strain evidence="8 9">D5</strain>
    </source>
</reference>
<evidence type="ECO:0000313" key="8">
    <source>
        <dbReference type="EMBL" id="AJD89415.1"/>
    </source>
</evidence>
<evidence type="ECO:0000256" key="1">
    <source>
        <dbReference type="ARBA" id="ARBA00001353"/>
    </source>
</evidence>
<dbReference type="Pfam" id="PF02152">
    <property type="entry name" value="FolB"/>
    <property type="match status" value="1"/>
</dbReference>
<proteinExistence type="inferred from homology"/>
<dbReference type="Proteomes" id="UP000031449">
    <property type="component" value="Chromosome"/>
</dbReference>
<dbReference type="STRING" id="1508404.JMA_00980"/>
<dbReference type="BioCyc" id="JESP1508404:G14D9-9285-MONOMER"/>
<dbReference type="HOGENOM" id="CLU_112632_1_3_9"/>
<dbReference type="FunFam" id="3.30.1130.10:FF:000003">
    <property type="entry name" value="7,8-dihydroneopterin aldolase"/>
    <property type="match status" value="1"/>
</dbReference>
<organism evidence="8 9">
    <name type="scientific">Jeotgalibacillus malaysiensis</name>
    <dbReference type="NCBI Taxonomy" id="1508404"/>
    <lineage>
        <taxon>Bacteria</taxon>
        <taxon>Bacillati</taxon>
        <taxon>Bacillota</taxon>
        <taxon>Bacilli</taxon>
        <taxon>Bacillales</taxon>
        <taxon>Caryophanaceae</taxon>
        <taxon>Jeotgalibacillus</taxon>
    </lineage>
</organism>
<keyword evidence="9" id="KW-1185">Reference proteome</keyword>
<dbReference type="PANTHER" id="PTHR42844:SF1">
    <property type="entry name" value="DIHYDRONEOPTERIN ALDOLASE 1-RELATED"/>
    <property type="match status" value="1"/>
</dbReference>
<keyword evidence="8" id="KW-0378">Hydrolase</keyword>
<dbReference type="SUPFAM" id="SSF55620">
    <property type="entry name" value="Tetrahydrobiopterin biosynthesis enzymes-like"/>
    <property type="match status" value="1"/>
</dbReference>
<evidence type="ECO:0000256" key="5">
    <source>
        <dbReference type="ARBA" id="ARBA00023239"/>
    </source>
</evidence>
<name>A0A0B5AGF2_9BACL</name>
<dbReference type="InterPro" id="IPR006156">
    <property type="entry name" value="Dihydroneopterin_aldolase"/>
</dbReference>
<dbReference type="GO" id="GO:0046654">
    <property type="term" value="P:tetrahydrofolate biosynthetic process"/>
    <property type="evidence" value="ECO:0007669"/>
    <property type="project" value="UniProtKB-UniRule"/>
</dbReference>
<comment type="pathway">
    <text evidence="2 6">Cofactor biosynthesis; tetrahydrofolate biosynthesis; 2-amino-4-hydroxy-6-hydroxymethyl-7,8-dihydropteridine diphosphate from 7,8-dihydroneopterin triphosphate: step 3/4.</text>
</comment>
<dbReference type="UniPathway" id="UPA00077">
    <property type="reaction ID" value="UER00154"/>
</dbReference>
<dbReference type="PANTHER" id="PTHR42844">
    <property type="entry name" value="DIHYDRONEOPTERIN ALDOLASE 1-RELATED"/>
    <property type="match status" value="1"/>
</dbReference>
<dbReference type="AlphaFoldDB" id="A0A0B5AGF2"/>
<keyword evidence="5 6" id="KW-0456">Lyase</keyword>
<evidence type="ECO:0000256" key="3">
    <source>
        <dbReference type="ARBA" id="ARBA00005708"/>
    </source>
</evidence>
<dbReference type="EMBL" id="CP009416">
    <property type="protein sequence ID" value="AJD89415.1"/>
    <property type="molecule type" value="Genomic_DNA"/>
</dbReference>
<evidence type="ECO:0000256" key="4">
    <source>
        <dbReference type="ARBA" id="ARBA00022909"/>
    </source>
</evidence>
<dbReference type="CDD" id="cd00534">
    <property type="entry name" value="DHNA_DHNTPE"/>
    <property type="match status" value="1"/>
</dbReference>
<evidence type="ECO:0000256" key="6">
    <source>
        <dbReference type="RuleBase" id="RU362079"/>
    </source>
</evidence>
<dbReference type="GO" id="GO:0016787">
    <property type="term" value="F:hydrolase activity"/>
    <property type="evidence" value="ECO:0007669"/>
    <property type="project" value="UniProtKB-KW"/>
</dbReference>
<evidence type="ECO:0000256" key="2">
    <source>
        <dbReference type="ARBA" id="ARBA00005013"/>
    </source>
</evidence>
<comment type="similarity">
    <text evidence="3 6">Belongs to the DHNA family.</text>
</comment>
<dbReference type="OrthoDB" id="9803748at2"/>
<accession>A0A0B5AGF2</accession>
<evidence type="ECO:0000313" key="9">
    <source>
        <dbReference type="Proteomes" id="UP000031449"/>
    </source>
</evidence>
<dbReference type="NCBIfam" id="TIGR00526">
    <property type="entry name" value="folB_dom"/>
    <property type="match status" value="1"/>
</dbReference>
<dbReference type="InterPro" id="IPR043133">
    <property type="entry name" value="GTP-CH-I_C/QueF"/>
</dbReference>
<comment type="function">
    <text evidence="6">Catalyzes the conversion of 7,8-dihydroneopterin to 6-hydroxymethyl-7,8-dihydropterin.</text>
</comment>
<dbReference type="GO" id="GO:0004150">
    <property type="term" value="F:dihydroneopterin aldolase activity"/>
    <property type="evidence" value="ECO:0007669"/>
    <property type="project" value="UniProtKB-UniRule"/>
</dbReference>
<sequence>MDKIKVNEMEFYGYHGVFTEETKLGQRFRVNAVLELDLSKSAESDNVDDSINYADVYNVCKEIVEGTPLKLVEAVADRIATRMLKEFELLDRVTIEVVKPDPPIPGHYNSVAIELTRSRS</sequence>
<dbReference type="KEGG" id="jeo:JMA_00980"/>
<protein>
    <recommendedName>
        <fullName evidence="6">7,8-dihydroneopterin aldolase</fullName>
        <ecNumber evidence="6">4.1.2.25</ecNumber>
    </recommendedName>
</protein>
<comment type="catalytic activity">
    <reaction evidence="1 6">
        <text>7,8-dihydroneopterin = 6-hydroxymethyl-7,8-dihydropterin + glycolaldehyde</text>
        <dbReference type="Rhea" id="RHEA:10540"/>
        <dbReference type="ChEBI" id="CHEBI:17001"/>
        <dbReference type="ChEBI" id="CHEBI:17071"/>
        <dbReference type="ChEBI" id="CHEBI:44841"/>
        <dbReference type="EC" id="4.1.2.25"/>
    </reaction>
</comment>
<gene>
    <name evidence="8" type="ORF">JMA_00980</name>
</gene>
<feature type="domain" description="Dihydroneopterin aldolase/epimerase" evidence="7">
    <location>
        <begin position="4"/>
        <end position="117"/>
    </location>
</feature>
<dbReference type="InterPro" id="IPR006157">
    <property type="entry name" value="FolB_dom"/>
</dbReference>
<dbReference type="Gene3D" id="3.30.1130.10">
    <property type="match status" value="1"/>
</dbReference>
<dbReference type="EC" id="4.1.2.25" evidence="6"/>
<dbReference type="NCBIfam" id="TIGR00525">
    <property type="entry name" value="folB"/>
    <property type="match status" value="1"/>
</dbReference>
<evidence type="ECO:0000259" key="7">
    <source>
        <dbReference type="SMART" id="SM00905"/>
    </source>
</evidence>